<evidence type="ECO:0000256" key="1">
    <source>
        <dbReference type="ARBA" id="ARBA00007613"/>
    </source>
</evidence>
<feature type="chain" id="PRO_5044979439" evidence="2">
    <location>
        <begin position="23"/>
        <end position="479"/>
    </location>
</feature>
<keyword evidence="2" id="KW-0812">Transmembrane</keyword>
<comment type="caution">
    <text evidence="5">The sequence shown here is derived from an EMBL/GenBank/DDBJ whole genome shotgun (WGS) entry which is preliminary data.</text>
</comment>
<evidence type="ECO:0000313" key="6">
    <source>
        <dbReference type="Proteomes" id="UP001549313"/>
    </source>
</evidence>
<dbReference type="InterPro" id="IPR010131">
    <property type="entry name" value="MdtP/NodT-like"/>
</dbReference>
<dbReference type="SUPFAM" id="SSF56954">
    <property type="entry name" value="Outer membrane efflux proteins (OEP)"/>
    <property type="match status" value="1"/>
</dbReference>
<reference evidence="5 6" key="1">
    <citation type="submission" date="2024-06" db="EMBL/GenBank/DDBJ databases">
        <title>Sorghum-associated microbial communities from plants grown in Nebraska, USA.</title>
        <authorList>
            <person name="Schachtman D."/>
        </authorList>
    </citation>
    <scope>NUCLEOTIDE SEQUENCE [LARGE SCALE GENOMIC DNA]</scope>
    <source>
        <strain evidence="5 6">2814</strain>
    </source>
</reference>
<protein>
    <submittedName>
        <fullName evidence="5">Multidrug efflux system outer membrane protein</fullName>
    </submittedName>
</protein>
<keyword evidence="2" id="KW-0449">Lipoprotein</keyword>
<keyword evidence="2" id="KW-0564">Palmitate</keyword>
<dbReference type="Pfam" id="PF02321">
    <property type="entry name" value="OEP"/>
    <property type="match status" value="2"/>
</dbReference>
<keyword evidence="2" id="KW-1134">Transmembrane beta strand</keyword>
<dbReference type="Gene3D" id="1.20.1600.10">
    <property type="entry name" value="Outer membrane efflux proteins (OEP)"/>
    <property type="match status" value="1"/>
</dbReference>
<accession>A0ABV2RG13</accession>
<sequence>MNRKALSLLTASGAALLLAACAVGPKAPDPTIPVQGQGAFIGSQSASVSTEAARDDWWRLYDDATLDGLIQQALTENNELEAAAANLRAVRASLSEARSGRFPTTTTSANANRSRSSTITNPAANGAKLPEVETYDVGLDVSYEVDLFGRVESSIRAARNDAAAAAAALEVIRVTVAAETARAYADTCSANAQIAVAERTIDLQSKTVDLTQRLLDGGSGNGLDVARARAALEQTRAGLPPLRAQRDGALYRLATLTGRTPAEASEAARACQSPPRLSHPIPVGDGVTLLARRPDVRQAEARLAAAAARVNVATANLFPSIRLGGSLGSTALDGSDLGEDANFRFSFGPLISWSFPNVWAARARIKQADAQSDAALATFDQTVLTALQETETALSAYANELDRRSALRIARDQAATAARLSRLRFDAGADSFLTVLDAERTLAGADSSLAASEAQVVTYQIALFKALAGGWDQAPDPEA</sequence>
<dbReference type="PANTHER" id="PTHR30203">
    <property type="entry name" value="OUTER MEMBRANE CATION EFFLUX PROTEIN"/>
    <property type="match status" value="1"/>
</dbReference>
<keyword evidence="3" id="KW-0175">Coiled coil</keyword>
<keyword evidence="6" id="KW-1185">Reference proteome</keyword>
<feature type="region of interest" description="Disordered" evidence="4">
    <location>
        <begin position="98"/>
        <end position="124"/>
    </location>
</feature>
<dbReference type="InterPro" id="IPR003423">
    <property type="entry name" value="OMP_efflux"/>
</dbReference>
<proteinExistence type="inferred from homology"/>
<dbReference type="EMBL" id="JBEPTF010000007">
    <property type="protein sequence ID" value="MET4685538.1"/>
    <property type="molecule type" value="Genomic_DNA"/>
</dbReference>
<dbReference type="PROSITE" id="PS51257">
    <property type="entry name" value="PROKAR_LIPOPROTEIN"/>
    <property type="match status" value="1"/>
</dbReference>
<dbReference type="Gene3D" id="2.20.200.10">
    <property type="entry name" value="Outer membrane efflux proteins (OEP)"/>
    <property type="match status" value="1"/>
</dbReference>
<dbReference type="Proteomes" id="UP001549313">
    <property type="component" value="Unassembled WGS sequence"/>
</dbReference>
<feature type="coiled-coil region" evidence="3">
    <location>
        <begin position="70"/>
        <end position="97"/>
    </location>
</feature>
<gene>
    <name evidence="5" type="ORF">ABIE19_003491</name>
</gene>
<dbReference type="RefSeq" id="WP_354090507.1">
    <property type="nucleotide sequence ID" value="NZ_JBEPTF010000007.1"/>
</dbReference>
<evidence type="ECO:0000313" key="5">
    <source>
        <dbReference type="EMBL" id="MET4685538.1"/>
    </source>
</evidence>
<evidence type="ECO:0000256" key="2">
    <source>
        <dbReference type="RuleBase" id="RU362097"/>
    </source>
</evidence>
<comment type="similarity">
    <text evidence="1 2">Belongs to the outer membrane factor (OMF) (TC 1.B.17) family.</text>
</comment>
<organism evidence="5 6">
    <name type="scientific">Brevundimonas faecalis</name>
    <dbReference type="NCBI Taxonomy" id="947378"/>
    <lineage>
        <taxon>Bacteria</taxon>
        <taxon>Pseudomonadati</taxon>
        <taxon>Pseudomonadota</taxon>
        <taxon>Alphaproteobacteria</taxon>
        <taxon>Caulobacterales</taxon>
        <taxon>Caulobacteraceae</taxon>
        <taxon>Brevundimonas</taxon>
    </lineage>
</organism>
<feature type="compositionally biased region" description="Polar residues" evidence="4">
    <location>
        <begin position="102"/>
        <end position="123"/>
    </location>
</feature>
<keyword evidence="2" id="KW-0732">Signal</keyword>
<dbReference type="NCBIfam" id="TIGR01845">
    <property type="entry name" value="outer_NodT"/>
    <property type="match status" value="1"/>
</dbReference>
<comment type="subcellular location">
    <subcellularLocation>
        <location evidence="2">Cell membrane</location>
        <topology evidence="2">Lipid-anchor</topology>
    </subcellularLocation>
</comment>
<keyword evidence="2" id="KW-0472">Membrane</keyword>
<name>A0ABV2RG13_9CAUL</name>
<dbReference type="PANTHER" id="PTHR30203:SF21">
    <property type="entry name" value="OUTER MEMBRANE COMPONENT OF MULTIDRUG EFFLUX PUMP-RELATED"/>
    <property type="match status" value="1"/>
</dbReference>
<evidence type="ECO:0000256" key="3">
    <source>
        <dbReference type="SAM" id="Coils"/>
    </source>
</evidence>
<evidence type="ECO:0000256" key="4">
    <source>
        <dbReference type="SAM" id="MobiDB-lite"/>
    </source>
</evidence>
<feature type="signal peptide" evidence="2">
    <location>
        <begin position="1"/>
        <end position="22"/>
    </location>
</feature>